<dbReference type="AlphaFoldDB" id="A0A377JP34"/>
<dbReference type="GO" id="GO:0022857">
    <property type="term" value="F:transmembrane transporter activity"/>
    <property type="evidence" value="ECO:0007669"/>
    <property type="project" value="UniProtKB-UniRule"/>
</dbReference>
<comment type="subcellular location">
    <subcellularLocation>
        <location evidence="1">Cell membrane</location>
        <topology evidence="1">Multi-pass membrane protein</topology>
    </subcellularLocation>
</comment>
<feature type="transmembrane region" description="Helical" evidence="1">
    <location>
        <begin position="91"/>
        <end position="113"/>
    </location>
</feature>
<feature type="transmembrane region" description="Helical" evidence="1">
    <location>
        <begin position="163"/>
        <end position="181"/>
    </location>
</feature>
<comment type="similarity">
    <text evidence="1">Belongs to the vitamin uptake transporter (VUT/ECF) (TC 2.A.88) family. Q precursor transporter subfamily.</text>
</comment>
<accession>A0A377JP34</accession>
<dbReference type="HAMAP" id="MF_02088">
    <property type="entry name" value="Q_prec_transport"/>
    <property type="match status" value="1"/>
</dbReference>
<dbReference type="Pfam" id="PF02592">
    <property type="entry name" value="Vut_1"/>
    <property type="match status" value="1"/>
</dbReference>
<protein>
    <recommendedName>
        <fullName evidence="1">Probable queuosine precursor transporter</fullName>
        <shortName evidence="1">Q precursor transporter</shortName>
    </recommendedName>
</protein>
<dbReference type="PANTHER" id="PTHR34300:SF2">
    <property type="entry name" value="QUEUOSINE PRECURSOR TRANSPORTER-RELATED"/>
    <property type="match status" value="1"/>
</dbReference>
<keyword evidence="1" id="KW-1133">Transmembrane helix</keyword>
<organism evidence="2 3">
    <name type="scientific">Helicobacter cinaedi</name>
    <dbReference type="NCBI Taxonomy" id="213"/>
    <lineage>
        <taxon>Bacteria</taxon>
        <taxon>Pseudomonadati</taxon>
        <taxon>Campylobacterota</taxon>
        <taxon>Epsilonproteobacteria</taxon>
        <taxon>Campylobacterales</taxon>
        <taxon>Helicobacteraceae</taxon>
        <taxon>Helicobacter</taxon>
    </lineage>
</organism>
<keyword evidence="1" id="KW-0812">Transmembrane</keyword>
<feature type="transmembrane region" description="Helical" evidence="1">
    <location>
        <begin position="134"/>
        <end position="151"/>
    </location>
</feature>
<dbReference type="PROSITE" id="PS51257">
    <property type="entry name" value="PROKAR_LIPOPROTEIN"/>
    <property type="match status" value="1"/>
</dbReference>
<proteinExistence type="inferred from homology"/>
<feature type="transmembrane region" description="Helical" evidence="1">
    <location>
        <begin position="12"/>
        <end position="31"/>
    </location>
</feature>
<feature type="transmembrane region" description="Helical" evidence="1">
    <location>
        <begin position="37"/>
        <end position="56"/>
    </location>
</feature>
<dbReference type="PANTHER" id="PTHR34300">
    <property type="entry name" value="QUEUOSINE PRECURSOR TRANSPORTER-RELATED"/>
    <property type="match status" value="1"/>
</dbReference>
<evidence type="ECO:0000313" key="2">
    <source>
        <dbReference type="EMBL" id="STP09488.1"/>
    </source>
</evidence>
<dbReference type="InterPro" id="IPR003744">
    <property type="entry name" value="YhhQ"/>
</dbReference>
<keyword evidence="1" id="KW-1003">Cell membrane</keyword>
<evidence type="ECO:0000256" key="1">
    <source>
        <dbReference type="HAMAP-Rule" id="MF_02088"/>
    </source>
</evidence>
<keyword evidence="1" id="KW-0472">Membrane</keyword>
<name>A0A377JP34_9HELI</name>
<sequence>MSNLKQEKSMSNAVFAGSSLLFACIVVLANYTVQYPILNTPLTYGALTYPISFLLMDILSEKYNKAEVLKTLWVGLLLAFIPSLLASEPRIAIASVCAFFVSQNLDVHIFFYLKNRFPKLWWLRNNASTMASQFIDTMIFFHIAFLFVYPWEQVIAMLLADFSIKVFLALCDTPLFYVFAIKNKPKITKMR</sequence>
<feature type="transmembrane region" description="Helical" evidence="1">
    <location>
        <begin position="68"/>
        <end position="85"/>
    </location>
</feature>
<reference evidence="2 3" key="1">
    <citation type="submission" date="2018-06" db="EMBL/GenBank/DDBJ databases">
        <authorList>
            <consortium name="Pathogen Informatics"/>
            <person name="Doyle S."/>
        </authorList>
    </citation>
    <scope>NUCLEOTIDE SEQUENCE [LARGE SCALE GENOMIC DNA]</scope>
    <source>
        <strain evidence="2 3">NCTC12221</strain>
    </source>
</reference>
<evidence type="ECO:0000313" key="3">
    <source>
        <dbReference type="Proteomes" id="UP000255335"/>
    </source>
</evidence>
<dbReference type="GO" id="GO:0005886">
    <property type="term" value="C:plasma membrane"/>
    <property type="evidence" value="ECO:0007669"/>
    <property type="project" value="UniProtKB-SubCell"/>
</dbReference>
<comment type="function">
    <text evidence="1">Involved in the import of queuosine (Q) precursors, required for Q precursor salvage.</text>
</comment>
<dbReference type="EMBL" id="UGHZ01000001">
    <property type="protein sequence ID" value="STP09488.1"/>
    <property type="molecule type" value="Genomic_DNA"/>
</dbReference>
<dbReference type="NCBIfam" id="TIGR00697">
    <property type="entry name" value="queuosine precursor transporter"/>
    <property type="match status" value="1"/>
</dbReference>
<keyword evidence="1" id="KW-0813">Transport</keyword>
<dbReference type="Proteomes" id="UP000255335">
    <property type="component" value="Unassembled WGS sequence"/>
</dbReference>
<gene>
    <name evidence="2" type="primary">yhhQ</name>
    <name evidence="2" type="ORF">NCTC12221_00932</name>
</gene>